<dbReference type="Gene3D" id="1.20.1300.10">
    <property type="entry name" value="Fumarate reductase/succinate dehydrogenase, transmembrane subunit"/>
    <property type="match status" value="1"/>
</dbReference>
<dbReference type="STRING" id="45065.Lgee_0689"/>
<dbReference type="PANTHER" id="PTHR10978">
    <property type="entry name" value="SUCCINATE DEHYDROGENASE CYTOCHROME B560 SUBUNIT"/>
    <property type="match status" value="1"/>
</dbReference>
<dbReference type="PANTHER" id="PTHR10978:SF5">
    <property type="entry name" value="SUCCINATE DEHYDROGENASE CYTOCHROME B560 SUBUNIT, MITOCHONDRIAL"/>
    <property type="match status" value="1"/>
</dbReference>
<dbReference type="InterPro" id="IPR018495">
    <property type="entry name" value="Succ_DH_cyt_bsu_CS"/>
</dbReference>
<dbReference type="InterPro" id="IPR014314">
    <property type="entry name" value="Succ_DH_cytb556"/>
</dbReference>
<dbReference type="GO" id="GO:0009055">
    <property type="term" value="F:electron transfer activity"/>
    <property type="evidence" value="ECO:0007669"/>
    <property type="project" value="InterPro"/>
</dbReference>
<keyword evidence="8" id="KW-1133">Transmembrane helix</keyword>
<keyword evidence="7 12" id="KW-0479">Metal-binding</keyword>
<dbReference type="Proteomes" id="UP000054785">
    <property type="component" value="Unassembled WGS sequence"/>
</dbReference>
<keyword evidence="9 12" id="KW-0408">Iron</keyword>
<comment type="cofactor">
    <cofactor evidence="12">
        <name>heme</name>
        <dbReference type="ChEBI" id="CHEBI:30413"/>
    </cofactor>
    <text evidence="12">The heme is bound between the two transmembrane subunits.</text>
</comment>
<dbReference type="GO" id="GO:0046872">
    <property type="term" value="F:metal ion binding"/>
    <property type="evidence" value="ECO:0007669"/>
    <property type="project" value="UniProtKB-KW"/>
</dbReference>
<evidence type="ECO:0000256" key="3">
    <source>
        <dbReference type="ARBA" id="ARBA00007244"/>
    </source>
</evidence>
<comment type="function">
    <text evidence="1">Membrane-anchoring subunit of succinate dehydrogenase (SDH).</text>
</comment>
<dbReference type="PATRIC" id="fig|45065.4.peg.733"/>
<reference evidence="13 14" key="1">
    <citation type="submission" date="2015-11" db="EMBL/GenBank/DDBJ databases">
        <title>Genomic analysis of 38 Legionella species identifies large and diverse effector repertoires.</title>
        <authorList>
            <person name="Burstein D."/>
            <person name="Amaro F."/>
            <person name="Zusman T."/>
            <person name="Lifshitz Z."/>
            <person name="Cohen O."/>
            <person name="Gilbert J.A."/>
            <person name="Pupko T."/>
            <person name="Shuman H.A."/>
            <person name="Segal G."/>
        </authorList>
    </citation>
    <scope>NUCLEOTIDE SEQUENCE [LARGE SCALE GENOMIC DNA]</scope>
    <source>
        <strain evidence="13 14">ATCC 49504</strain>
    </source>
</reference>
<keyword evidence="10" id="KW-0472">Membrane</keyword>
<comment type="subcellular location">
    <subcellularLocation>
        <location evidence="2">Membrane</location>
        <topology evidence="2">Multi-pass membrane protein</topology>
    </subcellularLocation>
</comment>
<dbReference type="PROSITE" id="PS01001">
    <property type="entry name" value="SDH_CYT_2"/>
    <property type="match status" value="1"/>
</dbReference>
<dbReference type="OrthoDB" id="9799441at2"/>
<gene>
    <name evidence="13" type="ORF">Lgee_0689</name>
</gene>
<name>A0A0W0U371_9GAMM</name>
<keyword evidence="6" id="KW-0812">Transmembrane</keyword>
<dbReference type="SUPFAM" id="SSF81343">
    <property type="entry name" value="Fumarate reductase respiratory complex transmembrane subunits"/>
    <property type="match status" value="1"/>
</dbReference>
<dbReference type="AlphaFoldDB" id="A0A0W0U371"/>
<dbReference type="PROSITE" id="PS01000">
    <property type="entry name" value="SDH_CYT_1"/>
    <property type="match status" value="1"/>
</dbReference>
<sequence>MNRQRPVNLDLGTLRFPPMAIASILHRLTGLALFVLTPFLIYLLSVSLASEASFARAQALVAMPLWKCVIWAFACALFYHVLAGIRHLVMDFGVGESVEGGRKSAIAVIALAVVYAFLLGVWLW</sequence>
<dbReference type="CDD" id="cd03499">
    <property type="entry name" value="SQR_TypeC_SdhC"/>
    <property type="match status" value="1"/>
</dbReference>
<evidence type="ECO:0000256" key="10">
    <source>
        <dbReference type="ARBA" id="ARBA00023136"/>
    </source>
</evidence>
<dbReference type="InterPro" id="IPR000701">
    <property type="entry name" value="SuccDH_FuR_B_TM-su"/>
</dbReference>
<evidence type="ECO:0000256" key="7">
    <source>
        <dbReference type="ARBA" id="ARBA00022723"/>
    </source>
</evidence>
<dbReference type="Pfam" id="PF01127">
    <property type="entry name" value="Sdh_cyt"/>
    <property type="match status" value="1"/>
</dbReference>
<proteinExistence type="inferred from homology"/>
<protein>
    <recommendedName>
        <fullName evidence="4">Succinate dehydrogenase cytochrome b556 subunit</fullName>
    </recommendedName>
</protein>
<evidence type="ECO:0000256" key="5">
    <source>
        <dbReference type="ARBA" id="ARBA00022617"/>
    </source>
</evidence>
<dbReference type="PIRSF" id="PIRSF000178">
    <property type="entry name" value="SDH_cyt_b560"/>
    <property type="match status" value="1"/>
</dbReference>
<organism evidence="13 14">
    <name type="scientific">Legionella geestiana</name>
    <dbReference type="NCBI Taxonomy" id="45065"/>
    <lineage>
        <taxon>Bacteria</taxon>
        <taxon>Pseudomonadati</taxon>
        <taxon>Pseudomonadota</taxon>
        <taxon>Gammaproteobacteria</taxon>
        <taxon>Legionellales</taxon>
        <taxon>Legionellaceae</taxon>
        <taxon>Legionella</taxon>
    </lineage>
</organism>
<evidence type="ECO:0000256" key="11">
    <source>
        <dbReference type="ARBA" id="ARBA00025912"/>
    </source>
</evidence>
<evidence type="ECO:0000256" key="12">
    <source>
        <dbReference type="PIRSR" id="PIRSR000178-1"/>
    </source>
</evidence>
<evidence type="ECO:0000256" key="8">
    <source>
        <dbReference type="ARBA" id="ARBA00022989"/>
    </source>
</evidence>
<dbReference type="RefSeq" id="WP_028385884.1">
    <property type="nucleotide sequence ID" value="NZ_CAAAHN010000009.1"/>
</dbReference>
<dbReference type="GO" id="GO:0005886">
    <property type="term" value="C:plasma membrane"/>
    <property type="evidence" value="ECO:0007669"/>
    <property type="project" value="TreeGrafter"/>
</dbReference>
<keyword evidence="5 12" id="KW-0349">Heme</keyword>
<evidence type="ECO:0000256" key="9">
    <source>
        <dbReference type="ARBA" id="ARBA00023004"/>
    </source>
</evidence>
<dbReference type="NCBIfam" id="TIGR02970">
    <property type="entry name" value="succ_dehyd_cytB"/>
    <property type="match status" value="1"/>
</dbReference>
<evidence type="ECO:0000313" key="14">
    <source>
        <dbReference type="Proteomes" id="UP000054785"/>
    </source>
</evidence>
<comment type="caution">
    <text evidence="13">The sequence shown here is derived from an EMBL/GenBank/DDBJ whole genome shotgun (WGS) entry which is preliminary data.</text>
</comment>
<evidence type="ECO:0000256" key="4">
    <source>
        <dbReference type="ARBA" id="ARBA00020076"/>
    </source>
</evidence>
<accession>A0A0W0U371</accession>
<keyword evidence="14" id="KW-1185">Reference proteome</keyword>
<comment type="subunit">
    <text evidence="11">Part of an enzyme complex containing four subunits: a flavoprotein, an iron-sulfur protein, plus two membrane-anchoring proteins, SdhC and SdhD. The complex can form homotrimers.</text>
</comment>
<evidence type="ECO:0000256" key="6">
    <source>
        <dbReference type="ARBA" id="ARBA00022692"/>
    </source>
</evidence>
<dbReference type="GO" id="GO:0006099">
    <property type="term" value="P:tricarboxylic acid cycle"/>
    <property type="evidence" value="ECO:0007669"/>
    <property type="project" value="InterPro"/>
</dbReference>
<evidence type="ECO:0000256" key="1">
    <source>
        <dbReference type="ARBA" id="ARBA00004050"/>
    </source>
</evidence>
<evidence type="ECO:0000256" key="2">
    <source>
        <dbReference type="ARBA" id="ARBA00004141"/>
    </source>
</evidence>
<comment type="similarity">
    <text evidence="3">Belongs to the cytochrome b560 family.</text>
</comment>
<dbReference type="EMBL" id="LNYC01000020">
    <property type="protein sequence ID" value="KTD02360.1"/>
    <property type="molecule type" value="Genomic_DNA"/>
</dbReference>
<evidence type="ECO:0000313" key="13">
    <source>
        <dbReference type="EMBL" id="KTD02360.1"/>
    </source>
</evidence>
<dbReference type="InterPro" id="IPR034804">
    <property type="entry name" value="SQR/QFR_C/D"/>
</dbReference>
<feature type="binding site" description="axial binding residue" evidence="12">
    <location>
        <position position="80"/>
    </location>
    <ligand>
        <name>heme</name>
        <dbReference type="ChEBI" id="CHEBI:30413"/>
        <note>ligand shared with second transmembrane subunit</note>
    </ligand>
    <ligandPart>
        <name>Fe</name>
        <dbReference type="ChEBI" id="CHEBI:18248"/>
    </ligandPart>
</feature>